<evidence type="ECO:0000256" key="2">
    <source>
        <dbReference type="ARBA" id="ARBA00022553"/>
    </source>
</evidence>
<name>A0ABV8DUB1_9NOCA</name>
<dbReference type="InterPro" id="IPR009081">
    <property type="entry name" value="PP-bd_ACP"/>
</dbReference>
<keyword evidence="1" id="KW-0596">Phosphopantetheine</keyword>
<sequence>MRAGVPEGRAARRAAFTAAAVAAITDLLPADAGPVSTTAPFTDLGLNSTQLARLTGALEDALGVAIPLVALYDHASIEQLVEYLAA</sequence>
<dbReference type="Gene3D" id="1.10.1200.10">
    <property type="entry name" value="ACP-like"/>
    <property type="match status" value="1"/>
</dbReference>
<comment type="caution">
    <text evidence="4">The sequence shown here is derived from an EMBL/GenBank/DDBJ whole genome shotgun (WGS) entry which is preliminary data.</text>
</comment>
<organism evidence="4 5">
    <name type="scientific">Nocardia jiangsuensis</name>
    <dbReference type="NCBI Taxonomy" id="1691563"/>
    <lineage>
        <taxon>Bacteria</taxon>
        <taxon>Bacillati</taxon>
        <taxon>Actinomycetota</taxon>
        <taxon>Actinomycetes</taxon>
        <taxon>Mycobacteriales</taxon>
        <taxon>Nocardiaceae</taxon>
        <taxon>Nocardia</taxon>
    </lineage>
</organism>
<dbReference type="RefSeq" id="WP_378613448.1">
    <property type="nucleotide sequence ID" value="NZ_JBHSAX010000014.1"/>
</dbReference>
<dbReference type="SMART" id="SM01294">
    <property type="entry name" value="PKS_PP_betabranch"/>
    <property type="match status" value="1"/>
</dbReference>
<reference evidence="5" key="1">
    <citation type="journal article" date="2019" name="Int. J. Syst. Evol. Microbiol.">
        <title>The Global Catalogue of Microorganisms (GCM) 10K type strain sequencing project: providing services to taxonomists for standard genome sequencing and annotation.</title>
        <authorList>
            <consortium name="The Broad Institute Genomics Platform"/>
            <consortium name="The Broad Institute Genome Sequencing Center for Infectious Disease"/>
            <person name="Wu L."/>
            <person name="Ma J."/>
        </authorList>
    </citation>
    <scope>NUCLEOTIDE SEQUENCE [LARGE SCALE GENOMIC DNA]</scope>
    <source>
        <strain evidence="5">CGMCC 4.7330</strain>
    </source>
</reference>
<protein>
    <submittedName>
        <fullName evidence="4">Acyl carrier protein</fullName>
    </submittedName>
</protein>
<dbReference type="InterPro" id="IPR006162">
    <property type="entry name" value="Ppantetheine_attach_site"/>
</dbReference>
<evidence type="ECO:0000259" key="3">
    <source>
        <dbReference type="PROSITE" id="PS50075"/>
    </source>
</evidence>
<dbReference type="SUPFAM" id="SSF47336">
    <property type="entry name" value="ACP-like"/>
    <property type="match status" value="1"/>
</dbReference>
<dbReference type="Pfam" id="PF00550">
    <property type="entry name" value="PP-binding"/>
    <property type="match status" value="1"/>
</dbReference>
<dbReference type="EMBL" id="JBHSAX010000014">
    <property type="protein sequence ID" value="MFC3963703.1"/>
    <property type="molecule type" value="Genomic_DNA"/>
</dbReference>
<gene>
    <name evidence="4" type="ORF">ACFO0B_17050</name>
</gene>
<evidence type="ECO:0000313" key="5">
    <source>
        <dbReference type="Proteomes" id="UP001595696"/>
    </source>
</evidence>
<evidence type="ECO:0000313" key="4">
    <source>
        <dbReference type="EMBL" id="MFC3963703.1"/>
    </source>
</evidence>
<evidence type="ECO:0000256" key="1">
    <source>
        <dbReference type="ARBA" id="ARBA00022450"/>
    </source>
</evidence>
<dbReference type="Proteomes" id="UP001595696">
    <property type="component" value="Unassembled WGS sequence"/>
</dbReference>
<dbReference type="PROSITE" id="PS50075">
    <property type="entry name" value="CARRIER"/>
    <property type="match status" value="1"/>
</dbReference>
<proteinExistence type="predicted"/>
<keyword evidence="2" id="KW-0597">Phosphoprotein</keyword>
<dbReference type="InterPro" id="IPR020806">
    <property type="entry name" value="PKS_PP-bd"/>
</dbReference>
<feature type="domain" description="Carrier" evidence="3">
    <location>
        <begin position="11"/>
        <end position="86"/>
    </location>
</feature>
<keyword evidence="5" id="KW-1185">Reference proteome</keyword>
<accession>A0ABV8DUB1</accession>
<dbReference type="InterPro" id="IPR036736">
    <property type="entry name" value="ACP-like_sf"/>
</dbReference>
<dbReference type="PROSITE" id="PS00012">
    <property type="entry name" value="PHOSPHOPANTETHEINE"/>
    <property type="match status" value="1"/>
</dbReference>
<dbReference type="SMART" id="SM00823">
    <property type="entry name" value="PKS_PP"/>
    <property type="match status" value="1"/>
</dbReference>